<dbReference type="HOGENOM" id="CLU_019028_0_0_1"/>
<evidence type="ECO:0000259" key="2">
    <source>
        <dbReference type="Pfam" id="PF00149"/>
    </source>
</evidence>
<dbReference type="PIRSF" id="PIRSF017316">
    <property type="entry name" value="Pesterase_C1039"/>
    <property type="match status" value="1"/>
</dbReference>
<dbReference type="RefSeq" id="XP_029756293.1">
    <property type="nucleotide sequence ID" value="XM_029902205.1"/>
</dbReference>
<evidence type="ECO:0000313" key="4">
    <source>
        <dbReference type="EMBL" id="KEQ80106.1"/>
    </source>
</evidence>
<dbReference type="GeneID" id="40744511"/>
<dbReference type="AlphaFoldDB" id="A0A074XZP5"/>
<dbReference type="STRING" id="1043002.A0A074XZP5"/>
<dbReference type="InterPro" id="IPR014485">
    <property type="entry name" value="Pesterase_C1039"/>
</dbReference>
<evidence type="ECO:0000313" key="5">
    <source>
        <dbReference type="Proteomes" id="UP000030706"/>
    </source>
</evidence>
<dbReference type="GO" id="GO:0000166">
    <property type="term" value="F:nucleotide binding"/>
    <property type="evidence" value="ECO:0007669"/>
    <property type="project" value="InterPro"/>
</dbReference>
<dbReference type="GO" id="GO:0046872">
    <property type="term" value="F:metal ion binding"/>
    <property type="evidence" value="ECO:0007669"/>
    <property type="project" value="InterPro"/>
</dbReference>
<name>A0A074XZP5_AURPU</name>
<dbReference type="InterPro" id="IPR036907">
    <property type="entry name" value="5'-Nucleotdase_C_sf"/>
</dbReference>
<dbReference type="OrthoDB" id="7722975at2759"/>
<feature type="chain" id="PRO_5001702875" evidence="1">
    <location>
        <begin position="22"/>
        <end position="688"/>
    </location>
</feature>
<dbReference type="GO" id="GO:0009166">
    <property type="term" value="P:nucleotide catabolic process"/>
    <property type="evidence" value="ECO:0007669"/>
    <property type="project" value="InterPro"/>
</dbReference>
<keyword evidence="1" id="KW-0732">Signal</keyword>
<dbReference type="Pfam" id="PF00149">
    <property type="entry name" value="Metallophos"/>
    <property type="match status" value="1"/>
</dbReference>
<dbReference type="Gene3D" id="3.90.780.10">
    <property type="entry name" value="5'-Nucleotidase, C-terminal domain"/>
    <property type="match status" value="2"/>
</dbReference>
<organism evidence="4 5">
    <name type="scientific">Aureobasidium pullulans EXF-150</name>
    <dbReference type="NCBI Taxonomy" id="1043002"/>
    <lineage>
        <taxon>Eukaryota</taxon>
        <taxon>Fungi</taxon>
        <taxon>Dikarya</taxon>
        <taxon>Ascomycota</taxon>
        <taxon>Pezizomycotina</taxon>
        <taxon>Dothideomycetes</taxon>
        <taxon>Dothideomycetidae</taxon>
        <taxon>Dothideales</taxon>
        <taxon>Saccotheciaceae</taxon>
        <taxon>Aureobasidium</taxon>
    </lineage>
</organism>
<dbReference type="GO" id="GO:0005829">
    <property type="term" value="C:cytosol"/>
    <property type="evidence" value="ECO:0007669"/>
    <property type="project" value="TreeGrafter"/>
</dbReference>
<protein>
    <submittedName>
        <fullName evidence="4">Calcineurin-like phosphoesterase</fullName>
    </submittedName>
</protein>
<dbReference type="EMBL" id="KL585000">
    <property type="protein sequence ID" value="KEQ80106.1"/>
    <property type="molecule type" value="Genomic_DNA"/>
</dbReference>
<dbReference type="GO" id="GO:0016788">
    <property type="term" value="F:hydrolase activity, acting on ester bonds"/>
    <property type="evidence" value="ECO:0007669"/>
    <property type="project" value="InterPro"/>
</dbReference>
<gene>
    <name evidence="4" type="ORF">M438DRAFT_304943</name>
</gene>
<dbReference type="PROSITE" id="PS00785">
    <property type="entry name" value="5_NUCLEOTIDASE_1"/>
    <property type="match status" value="1"/>
</dbReference>
<evidence type="ECO:0000256" key="1">
    <source>
        <dbReference type="SAM" id="SignalP"/>
    </source>
</evidence>
<evidence type="ECO:0000259" key="3">
    <source>
        <dbReference type="Pfam" id="PF21953"/>
    </source>
</evidence>
<dbReference type="InterPro" id="IPR006146">
    <property type="entry name" value="5'-Nucleotdase_CS"/>
</dbReference>
<proteinExistence type="predicted"/>
<dbReference type="InterPro" id="IPR006179">
    <property type="entry name" value="5_nucleotidase/apyrase"/>
</dbReference>
<dbReference type="Pfam" id="PF21953">
    <property type="entry name" value="NadN_nucleosid_C"/>
    <property type="match status" value="1"/>
</dbReference>
<dbReference type="InterPro" id="IPR053828">
    <property type="entry name" value="Nucleosidase_C"/>
</dbReference>
<dbReference type="Gene3D" id="3.60.21.10">
    <property type="match status" value="1"/>
</dbReference>
<feature type="domain" description="Calcineurin-like phosphoesterase" evidence="2">
    <location>
        <begin position="62"/>
        <end position="296"/>
    </location>
</feature>
<feature type="domain" description="Putative 5'-nucleotidase C-terminal" evidence="3">
    <location>
        <begin position="425"/>
        <end position="629"/>
    </location>
</feature>
<reference evidence="4 5" key="1">
    <citation type="journal article" date="2014" name="BMC Genomics">
        <title>Genome sequencing of four Aureobasidium pullulans varieties: biotechnological potential, stress tolerance, and description of new species.</title>
        <authorList>
            <person name="Gostin Ar C."/>
            <person name="Ohm R.A."/>
            <person name="Kogej T."/>
            <person name="Sonjak S."/>
            <person name="Turk M."/>
            <person name="Zajc J."/>
            <person name="Zalar P."/>
            <person name="Grube M."/>
            <person name="Sun H."/>
            <person name="Han J."/>
            <person name="Sharma A."/>
            <person name="Chiniquy J."/>
            <person name="Ngan C.Y."/>
            <person name="Lipzen A."/>
            <person name="Barry K."/>
            <person name="Grigoriev I.V."/>
            <person name="Gunde-Cimerman N."/>
        </authorList>
    </citation>
    <scope>NUCLEOTIDE SEQUENCE [LARGE SCALE GENOMIC DNA]</scope>
    <source>
        <strain evidence="4 5">EXF-150</strain>
    </source>
</reference>
<keyword evidence="5" id="KW-1185">Reference proteome</keyword>
<dbReference type="Proteomes" id="UP000030706">
    <property type="component" value="Unassembled WGS sequence"/>
</dbReference>
<dbReference type="SUPFAM" id="SSF55816">
    <property type="entry name" value="5'-nucleotidase (syn. UDP-sugar hydrolase), C-terminal domain"/>
    <property type="match status" value="1"/>
</dbReference>
<feature type="signal peptide" evidence="1">
    <location>
        <begin position="1"/>
        <end position="21"/>
    </location>
</feature>
<accession>A0A074XZP5</accession>
<dbReference type="SUPFAM" id="SSF56300">
    <property type="entry name" value="Metallo-dependent phosphatases"/>
    <property type="match status" value="1"/>
</dbReference>
<dbReference type="InterPro" id="IPR004843">
    <property type="entry name" value="Calcineurin-like_PHP"/>
</dbReference>
<dbReference type="PANTHER" id="PTHR11575:SF22">
    <property type="entry name" value="ADL392WP"/>
    <property type="match status" value="1"/>
</dbReference>
<dbReference type="InterPro" id="IPR029052">
    <property type="entry name" value="Metallo-depent_PP-like"/>
</dbReference>
<sequence length="688" mass="75750">MRVTNSAWASALLALATPVFACESCEHPEQDVVMTRHVRRMQPDAQNATVAPRGPLAWGQLNVLHTTDTHGWLEGHIREQNYGADWGDYVSFVKQMRQKARDLDVDLLVVDTGDLHDGAGLSDATGVASYDGVNGELSNPIFEQLDYDLLTIGNHELYVSEIAYETFNQFAKSYGERYLTSNVQIRNPSTGELEYIGKKYRYFTTKKVGLRIMAFGVLFDFTGNSNASVITKAADMVKESWFLNAVNHKNVDAFLVIGHNPVSRKSSSNTLQTVYEAIRAIKPETPIQMFGGHTHIRDFAIYDDRSVGMESGRYCETLGFLSMSGIESSHYRGKVNPKGVPNPTMKAKKVSTASASASIASSTGSSNMTFFRRYLDWNRMTFEYHAEGSQTKAFDTTKGLAVTENITATRKELNLTSIYGCAPQTWCLSCAPFMSEGSIYSLLATALSATIITEERASKPRLIITNSGHIRFDLAEGAFDYDSSFIVSPFTDAFNYLPDVPYHLASQVLAALESGDYPSKRDLSTESFGFTQMNPSLDSCIDPPVTRDNLITKRSYPGGRIIRRQTTTTPGYVTTDDFGSDGDDTVHSKIPYYSVPNFFQANGSLPANGTLAADATVDLIFLDYVAGSVVKALNGLGGDYTDEEVTYYLPKNFTTNSYLPAYAKMAPEWQANVPNCPVGLGIGYNITS</sequence>
<dbReference type="PANTHER" id="PTHR11575">
    <property type="entry name" value="5'-NUCLEOTIDASE-RELATED"/>
    <property type="match status" value="1"/>
</dbReference>